<organism evidence="3 4">
    <name type="scientific">Haloferax sulfurifontis ATCC BAA-897</name>
    <dbReference type="NCBI Taxonomy" id="662480"/>
    <lineage>
        <taxon>Archaea</taxon>
        <taxon>Methanobacteriati</taxon>
        <taxon>Methanobacteriota</taxon>
        <taxon>Stenosarchaea group</taxon>
        <taxon>Halobacteria</taxon>
        <taxon>Halobacteriales</taxon>
        <taxon>Haloferacaceae</taxon>
        <taxon>Haloferax</taxon>
    </lineage>
</organism>
<name>M0HUY0_9EURY</name>
<gene>
    <name evidence="3" type="ORF">C441_18982</name>
</gene>
<keyword evidence="2" id="KW-0812">Transmembrane</keyword>
<dbReference type="Proteomes" id="UP000011508">
    <property type="component" value="Unassembled WGS sequence"/>
</dbReference>
<reference evidence="3 4" key="1">
    <citation type="journal article" date="2014" name="PLoS Genet.">
        <title>Phylogenetically driven sequencing of extremely halophilic archaea reveals strategies for static and dynamic osmo-response.</title>
        <authorList>
            <person name="Becker E.A."/>
            <person name="Seitzer P.M."/>
            <person name="Tritt A."/>
            <person name="Larsen D."/>
            <person name="Krusor M."/>
            <person name="Yao A.I."/>
            <person name="Wu D."/>
            <person name="Madern D."/>
            <person name="Eisen J.A."/>
            <person name="Darling A.E."/>
            <person name="Facciotti M.T."/>
        </authorList>
    </citation>
    <scope>NUCLEOTIDE SEQUENCE [LARGE SCALE GENOMIC DNA]</scope>
    <source>
        <strain evidence="3 4">ATCC BAA-897</strain>
    </source>
</reference>
<evidence type="ECO:0000313" key="4">
    <source>
        <dbReference type="Proteomes" id="UP000011508"/>
    </source>
</evidence>
<proteinExistence type="predicted"/>
<comment type="caution">
    <text evidence="3">The sequence shown here is derived from an EMBL/GenBank/DDBJ whole genome shotgun (WGS) entry which is preliminary data.</text>
</comment>
<dbReference type="EMBL" id="AOLM01000029">
    <property type="protein sequence ID" value="ELZ88306.1"/>
    <property type="molecule type" value="Genomic_DNA"/>
</dbReference>
<feature type="region of interest" description="Disordered" evidence="1">
    <location>
        <begin position="175"/>
        <end position="194"/>
    </location>
</feature>
<evidence type="ECO:0000313" key="3">
    <source>
        <dbReference type="EMBL" id="ELZ88306.1"/>
    </source>
</evidence>
<evidence type="ECO:0000256" key="2">
    <source>
        <dbReference type="SAM" id="Phobius"/>
    </source>
</evidence>
<keyword evidence="2" id="KW-1133">Transmembrane helix</keyword>
<sequence length="194" mass="20792">MATSVGLFVLEFYRDAEVLLPQLYGQDLLTLVVAIPALFGALYYAHQGPLRGYVVWLGVTGYLLYTYASYAFLTAFNELYLVYVALFVLTLFTLIGGLACIDPTGLKDALHDHLVRGYVAFQALVAGLVALMWLAEVGSASLAGVRPPSIAETTLPVPVIQSLISASLSRRLPSRRPFSGSIGRGDTSSPASSS</sequence>
<dbReference type="AlphaFoldDB" id="M0HUY0"/>
<evidence type="ECO:0000256" key="1">
    <source>
        <dbReference type="SAM" id="MobiDB-lite"/>
    </source>
</evidence>
<keyword evidence="2" id="KW-0472">Membrane</keyword>
<feature type="transmembrane region" description="Helical" evidence="2">
    <location>
        <begin position="113"/>
        <end position="135"/>
    </location>
</feature>
<protein>
    <submittedName>
        <fullName evidence="3">Uncharacterized protein</fullName>
    </submittedName>
</protein>
<feature type="transmembrane region" description="Helical" evidence="2">
    <location>
        <begin position="53"/>
        <end position="73"/>
    </location>
</feature>
<feature type="transmembrane region" description="Helical" evidence="2">
    <location>
        <begin position="28"/>
        <end position="46"/>
    </location>
</feature>
<keyword evidence="4" id="KW-1185">Reference proteome</keyword>
<feature type="transmembrane region" description="Helical" evidence="2">
    <location>
        <begin position="79"/>
        <end position="101"/>
    </location>
</feature>
<accession>M0HUY0</accession>